<evidence type="ECO:0000313" key="2">
    <source>
        <dbReference type="EMBL" id="RRT79654.1"/>
    </source>
</evidence>
<reference evidence="2 3" key="1">
    <citation type="journal article" date="2014" name="Agronomy (Basel)">
        <title>A Draft Genome Sequence for Ensete ventricosum, the Drought-Tolerant Tree Against Hunger.</title>
        <authorList>
            <person name="Harrison J."/>
            <person name="Moore K.A."/>
            <person name="Paszkiewicz K."/>
            <person name="Jones T."/>
            <person name="Grant M."/>
            <person name="Ambacheew D."/>
            <person name="Muzemil S."/>
            <person name="Studholme D.J."/>
        </authorList>
    </citation>
    <scope>NUCLEOTIDE SEQUENCE [LARGE SCALE GENOMIC DNA]</scope>
</reference>
<dbReference type="EMBL" id="AMZH03001344">
    <property type="protein sequence ID" value="RRT79654.1"/>
    <property type="molecule type" value="Genomic_DNA"/>
</dbReference>
<organism evidence="2 3">
    <name type="scientific">Ensete ventricosum</name>
    <name type="common">Abyssinian banana</name>
    <name type="synonym">Musa ensete</name>
    <dbReference type="NCBI Taxonomy" id="4639"/>
    <lineage>
        <taxon>Eukaryota</taxon>
        <taxon>Viridiplantae</taxon>
        <taxon>Streptophyta</taxon>
        <taxon>Embryophyta</taxon>
        <taxon>Tracheophyta</taxon>
        <taxon>Spermatophyta</taxon>
        <taxon>Magnoliopsida</taxon>
        <taxon>Liliopsida</taxon>
        <taxon>Zingiberales</taxon>
        <taxon>Musaceae</taxon>
        <taxon>Ensete</taxon>
    </lineage>
</organism>
<proteinExistence type="predicted"/>
<feature type="region of interest" description="Disordered" evidence="1">
    <location>
        <begin position="103"/>
        <end position="150"/>
    </location>
</feature>
<dbReference type="Proteomes" id="UP000287651">
    <property type="component" value="Unassembled WGS sequence"/>
</dbReference>
<feature type="region of interest" description="Disordered" evidence="1">
    <location>
        <begin position="42"/>
        <end position="66"/>
    </location>
</feature>
<feature type="region of interest" description="Disordered" evidence="1">
    <location>
        <begin position="1"/>
        <end position="24"/>
    </location>
</feature>
<dbReference type="AlphaFoldDB" id="A0A427ATQ7"/>
<evidence type="ECO:0000313" key="3">
    <source>
        <dbReference type="Proteomes" id="UP000287651"/>
    </source>
</evidence>
<sequence>MLPLRFPNSGIRAKAARKKGGRPWPGPLQGWLATASHGLATHKGADDCGKGQPVREVGGARKGQQPTWATLVGRSDARKGCRLSLAGAMPTCGQSAEVRRPWRCHPREWSRPQGRPPLGRTAASGQGSRHPHRGGDDSGTEGARGLGHSF</sequence>
<protein>
    <submittedName>
        <fullName evidence="2">Uncharacterized protein</fullName>
    </submittedName>
</protein>
<accession>A0A427ATQ7</accession>
<evidence type="ECO:0000256" key="1">
    <source>
        <dbReference type="SAM" id="MobiDB-lite"/>
    </source>
</evidence>
<comment type="caution">
    <text evidence="2">The sequence shown here is derived from an EMBL/GenBank/DDBJ whole genome shotgun (WGS) entry which is preliminary data.</text>
</comment>
<gene>
    <name evidence="2" type="ORF">B296_00007512</name>
</gene>
<name>A0A427ATQ7_ENSVE</name>